<accession>A0A8H7UU54</accession>
<reference evidence="1" key="1">
    <citation type="submission" date="2020-12" db="EMBL/GenBank/DDBJ databases">
        <title>Metabolic potential, ecology and presence of endohyphal bacteria is reflected in genomic diversity of Mucoromycotina.</title>
        <authorList>
            <person name="Muszewska A."/>
            <person name="Okrasinska A."/>
            <person name="Steczkiewicz K."/>
            <person name="Drgas O."/>
            <person name="Orlowska M."/>
            <person name="Perlinska-Lenart U."/>
            <person name="Aleksandrzak-Piekarczyk T."/>
            <person name="Szatraj K."/>
            <person name="Zielenkiewicz U."/>
            <person name="Pilsyk S."/>
            <person name="Malc E."/>
            <person name="Mieczkowski P."/>
            <person name="Kruszewska J.S."/>
            <person name="Biernat P."/>
            <person name="Pawlowska J."/>
        </authorList>
    </citation>
    <scope>NUCLEOTIDE SEQUENCE</scope>
    <source>
        <strain evidence="1">WA0000017839</strain>
    </source>
</reference>
<evidence type="ECO:0000313" key="2">
    <source>
        <dbReference type="Proteomes" id="UP000603453"/>
    </source>
</evidence>
<keyword evidence="2" id="KW-1185">Reference proteome</keyword>
<sequence length="95" mass="11110">MFTKREIDWIVHFQNSGLQARQYVFRLDSEDPFSQLMDEVEKKTGAKVQEVTYVRSKESPNVIIDDDESMHNAIEYMGDRAYTKGIPVNVFFSNQ</sequence>
<gene>
    <name evidence="1" type="ORF">INT47_012931</name>
</gene>
<dbReference type="AlphaFoldDB" id="A0A8H7UU54"/>
<comment type="caution">
    <text evidence="1">The sequence shown here is derived from an EMBL/GenBank/DDBJ whole genome shotgun (WGS) entry which is preliminary data.</text>
</comment>
<dbReference type="EMBL" id="JAEPRD010000164">
    <property type="protein sequence ID" value="KAG2195710.1"/>
    <property type="molecule type" value="Genomic_DNA"/>
</dbReference>
<protein>
    <submittedName>
        <fullName evidence="1">Uncharacterized protein</fullName>
    </submittedName>
</protein>
<dbReference type="Proteomes" id="UP000603453">
    <property type="component" value="Unassembled WGS sequence"/>
</dbReference>
<proteinExistence type="predicted"/>
<name>A0A8H7UU54_9FUNG</name>
<organism evidence="1 2">
    <name type="scientific">Mucor saturninus</name>
    <dbReference type="NCBI Taxonomy" id="64648"/>
    <lineage>
        <taxon>Eukaryota</taxon>
        <taxon>Fungi</taxon>
        <taxon>Fungi incertae sedis</taxon>
        <taxon>Mucoromycota</taxon>
        <taxon>Mucoromycotina</taxon>
        <taxon>Mucoromycetes</taxon>
        <taxon>Mucorales</taxon>
        <taxon>Mucorineae</taxon>
        <taxon>Mucoraceae</taxon>
        <taxon>Mucor</taxon>
    </lineage>
</organism>
<evidence type="ECO:0000313" key="1">
    <source>
        <dbReference type="EMBL" id="KAG2195710.1"/>
    </source>
</evidence>